<dbReference type="NCBIfam" id="NF009466">
    <property type="entry name" value="PRK12826.1-2"/>
    <property type="match status" value="1"/>
</dbReference>
<feature type="compositionally biased region" description="Pro residues" evidence="9">
    <location>
        <begin position="265"/>
        <end position="284"/>
    </location>
</feature>
<dbReference type="PRINTS" id="PR00081">
    <property type="entry name" value="GDHRDH"/>
</dbReference>
<keyword evidence="5 8" id="KW-0274">FAD</keyword>
<evidence type="ECO:0000259" key="10">
    <source>
        <dbReference type="SMART" id="SM00822"/>
    </source>
</evidence>
<evidence type="ECO:0000256" key="7">
    <source>
        <dbReference type="ARBA" id="ARBA00023002"/>
    </source>
</evidence>
<comment type="cofactor">
    <cofactor evidence="1 8">
        <name>FAD</name>
        <dbReference type="ChEBI" id="CHEBI:57692"/>
    </cofactor>
</comment>
<dbReference type="FunFam" id="2.40.110.10:FF:000011">
    <property type="entry name" value="Acyl-CoA dehydrogenase FadE34"/>
    <property type="match status" value="1"/>
</dbReference>
<dbReference type="KEGG" id="ngv:CDO52_21935"/>
<feature type="domain" description="Ketoreductase" evidence="10">
    <location>
        <begin position="6"/>
        <end position="184"/>
    </location>
</feature>
<dbReference type="Gene3D" id="3.40.50.720">
    <property type="entry name" value="NAD(P)-binding Rossmann-like Domain"/>
    <property type="match status" value="1"/>
</dbReference>
<feature type="compositionally biased region" description="Low complexity" evidence="9">
    <location>
        <begin position="285"/>
        <end position="295"/>
    </location>
</feature>
<evidence type="ECO:0000256" key="2">
    <source>
        <dbReference type="ARBA" id="ARBA00006484"/>
    </source>
</evidence>
<name>A0A223SAM0_9ACTN</name>
<keyword evidence="4 8" id="KW-0285">Flavoprotein</keyword>
<dbReference type="GO" id="GO:0005886">
    <property type="term" value="C:plasma membrane"/>
    <property type="evidence" value="ECO:0007669"/>
    <property type="project" value="TreeGrafter"/>
</dbReference>
<dbReference type="FunFam" id="3.40.50.720:FF:000115">
    <property type="entry name" value="3-oxoacyl-[acyl-carrier-protein] reductase FabG"/>
    <property type="match status" value="1"/>
</dbReference>
<sequence length="693" mass="73533">MSEAARVAIVTGAARGIGAATARRLAADGRSVAVIDLKESDAQRTVDEITADGGTAIGLGADVSDADQVAAAVGQVAERLGPPTILVNNAGVLRDNLLFKMSEDDWDTVMNVHLRGSFLMARAAQQHMVAENWGRIVNLSSSSAQGNRGQANYSTAKAGLQGFTKTLAIELGKFGVTCNAVAPGFIVTDMTKATAARVGMDYEDFKKAAAEGIPVRRVGQPEDIANTVSFLTSEASGFVSGQVIYVAGGPSTDAPPAAPGRRPHGGPPAVPSPPGSPTPPPFTIPTPSTGGAMTTAHAGASLDAAALRQRVADVVAANDPATTDPTEFLAARFDAGLAWIHFPEGEGGLGAPRALQAVVDEEFERFGAAPVDYGKLVIGLGMAAPTIVAFGTPEQRLRYLKPLYVGEEIWCQLFSEPGAGSDLAALGTRAVRDGDAWVVNGQKVWTSHAHRARWAILVTRTDPDVPKHRGMTYFICDMQAPGVEVRPLRQLTGEAAFNEVYLTDVRIPDSQRLGGVGEGWRVAQTTLMNERVSIGGKPEPREGGLIGFAADVWRSSPELRTPGLHDALMRLWVEAEAARLTQERLRQQLAIGQPGPEGSAAKLAFARLNQEISGLEVELLGPEGLAYDDWTFHRPEKMDLTGRGAGYRYLRSRGNSIEGGTSEILRNIIAERVLGLPGEIRVDKDVAWKDLPK</sequence>
<dbReference type="Gene3D" id="1.10.540.10">
    <property type="entry name" value="Acyl-CoA dehydrogenase/oxidase, N-terminal domain"/>
    <property type="match status" value="1"/>
</dbReference>
<dbReference type="EMBL" id="CP022753">
    <property type="protein sequence ID" value="ASU85099.1"/>
    <property type="molecule type" value="Genomic_DNA"/>
</dbReference>
<keyword evidence="7 8" id="KW-0560">Oxidoreductase</keyword>
<dbReference type="GO" id="GO:0050660">
    <property type="term" value="F:flavin adenine dinucleotide binding"/>
    <property type="evidence" value="ECO:0007669"/>
    <property type="project" value="InterPro"/>
</dbReference>
<reference evidence="11 12" key="1">
    <citation type="submission" date="2017-08" db="EMBL/GenBank/DDBJ databases">
        <title>The complete genome sequence of Nocardiopsis gilva YIM 90087.</title>
        <authorList>
            <person name="Yin M."/>
            <person name="Tang S."/>
        </authorList>
    </citation>
    <scope>NUCLEOTIDE SEQUENCE [LARGE SCALE GENOMIC DNA]</scope>
    <source>
        <strain evidence="11 12">YIM 90087</strain>
    </source>
</reference>
<dbReference type="InterPro" id="IPR037069">
    <property type="entry name" value="AcylCoA_DH/ox_N_sf"/>
</dbReference>
<dbReference type="AlphaFoldDB" id="A0A223SAM0"/>
<evidence type="ECO:0000256" key="6">
    <source>
        <dbReference type="ARBA" id="ARBA00022857"/>
    </source>
</evidence>
<dbReference type="Gene3D" id="1.20.140.10">
    <property type="entry name" value="Butyryl-CoA Dehydrogenase, subunit A, domain 3"/>
    <property type="match status" value="1"/>
</dbReference>
<dbReference type="InterPro" id="IPR020904">
    <property type="entry name" value="Sc_DH/Rdtase_CS"/>
</dbReference>
<protein>
    <recommendedName>
        <fullName evidence="10">Ketoreductase domain-containing protein</fullName>
    </recommendedName>
</protein>
<dbReference type="Pfam" id="PF02771">
    <property type="entry name" value="Acyl-CoA_dh_N"/>
    <property type="match status" value="1"/>
</dbReference>
<dbReference type="PANTHER" id="PTHR43292">
    <property type="entry name" value="ACYL-COA DEHYDROGENASE"/>
    <property type="match status" value="1"/>
</dbReference>
<dbReference type="SUPFAM" id="SSF51735">
    <property type="entry name" value="NAD(P)-binding Rossmann-fold domains"/>
    <property type="match status" value="1"/>
</dbReference>
<dbReference type="InterPro" id="IPR013786">
    <property type="entry name" value="AcylCoA_DH/ox_N"/>
</dbReference>
<evidence type="ECO:0000313" key="12">
    <source>
        <dbReference type="Proteomes" id="UP000215005"/>
    </source>
</evidence>
<keyword evidence="12" id="KW-1185">Reference proteome</keyword>
<dbReference type="InterPro" id="IPR009075">
    <property type="entry name" value="AcylCo_DH/oxidase_C"/>
</dbReference>
<dbReference type="InterPro" id="IPR052161">
    <property type="entry name" value="Mycobact_Acyl-CoA_DH"/>
</dbReference>
<evidence type="ECO:0000256" key="4">
    <source>
        <dbReference type="ARBA" id="ARBA00022630"/>
    </source>
</evidence>
<proteinExistence type="inferred from homology"/>
<evidence type="ECO:0000256" key="9">
    <source>
        <dbReference type="SAM" id="MobiDB-lite"/>
    </source>
</evidence>
<gene>
    <name evidence="11" type="ORF">CDO52_21935</name>
</gene>
<dbReference type="InterPro" id="IPR036250">
    <property type="entry name" value="AcylCo_DH-like_C"/>
</dbReference>
<dbReference type="InterPro" id="IPR006091">
    <property type="entry name" value="Acyl-CoA_Oxase/DH_mid-dom"/>
</dbReference>
<dbReference type="OrthoDB" id="3778631at2"/>
<dbReference type="SUPFAM" id="SSF56645">
    <property type="entry name" value="Acyl-CoA dehydrogenase NM domain-like"/>
    <property type="match status" value="1"/>
</dbReference>
<accession>A0A223SAM0</accession>
<evidence type="ECO:0000256" key="8">
    <source>
        <dbReference type="RuleBase" id="RU362125"/>
    </source>
</evidence>
<feature type="region of interest" description="Disordered" evidence="9">
    <location>
        <begin position="250"/>
        <end position="295"/>
    </location>
</feature>
<dbReference type="Pfam" id="PF00441">
    <property type="entry name" value="Acyl-CoA_dh_1"/>
    <property type="match status" value="1"/>
</dbReference>
<evidence type="ECO:0000256" key="5">
    <source>
        <dbReference type="ARBA" id="ARBA00022827"/>
    </source>
</evidence>
<dbReference type="Proteomes" id="UP000215005">
    <property type="component" value="Chromosome"/>
</dbReference>
<dbReference type="Pfam" id="PF02770">
    <property type="entry name" value="Acyl-CoA_dh_M"/>
    <property type="match status" value="1"/>
</dbReference>
<comment type="similarity">
    <text evidence="3 8">Belongs to the acyl-CoA dehydrogenase family.</text>
</comment>
<comment type="similarity">
    <text evidence="2">Belongs to the short-chain dehydrogenases/reductases (SDR) family.</text>
</comment>
<dbReference type="Gene3D" id="2.40.110.10">
    <property type="entry name" value="Butyryl-CoA Dehydrogenase, subunit A, domain 2"/>
    <property type="match status" value="1"/>
</dbReference>
<dbReference type="PROSITE" id="PS00061">
    <property type="entry name" value="ADH_SHORT"/>
    <property type="match status" value="1"/>
</dbReference>
<dbReference type="InterPro" id="IPR036291">
    <property type="entry name" value="NAD(P)-bd_dom_sf"/>
</dbReference>
<dbReference type="InterPro" id="IPR057326">
    <property type="entry name" value="KR_dom"/>
</dbReference>
<evidence type="ECO:0000313" key="11">
    <source>
        <dbReference type="EMBL" id="ASU85099.1"/>
    </source>
</evidence>
<dbReference type="InterPro" id="IPR002347">
    <property type="entry name" value="SDR_fam"/>
</dbReference>
<keyword evidence="6" id="KW-0521">NADP</keyword>
<dbReference type="PRINTS" id="PR00080">
    <property type="entry name" value="SDRFAMILY"/>
</dbReference>
<dbReference type="InterPro" id="IPR009100">
    <property type="entry name" value="AcylCoA_DH/oxidase_NM_dom_sf"/>
</dbReference>
<evidence type="ECO:0000256" key="3">
    <source>
        <dbReference type="ARBA" id="ARBA00009347"/>
    </source>
</evidence>
<dbReference type="PANTHER" id="PTHR43292:SF4">
    <property type="entry name" value="ACYL-COA DEHYDROGENASE FADE34"/>
    <property type="match status" value="1"/>
</dbReference>
<dbReference type="GO" id="GO:0016627">
    <property type="term" value="F:oxidoreductase activity, acting on the CH-CH group of donors"/>
    <property type="evidence" value="ECO:0007669"/>
    <property type="project" value="InterPro"/>
</dbReference>
<dbReference type="SUPFAM" id="SSF47203">
    <property type="entry name" value="Acyl-CoA dehydrogenase C-terminal domain-like"/>
    <property type="match status" value="1"/>
</dbReference>
<evidence type="ECO:0000256" key="1">
    <source>
        <dbReference type="ARBA" id="ARBA00001974"/>
    </source>
</evidence>
<dbReference type="Pfam" id="PF13561">
    <property type="entry name" value="adh_short_C2"/>
    <property type="match status" value="1"/>
</dbReference>
<dbReference type="InterPro" id="IPR046373">
    <property type="entry name" value="Acyl-CoA_Oxase/DH_mid-dom_sf"/>
</dbReference>
<organism evidence="11 12">
    <name type="scientific">Nocardiopsis gilva YIM 90087</name>
    <dbReference type="NCBI Taxonomy" id="1235441"/>
    <lineage>
        <taxon>Bacteria</taxon>
        <taxon>Bacillati</taxon>
        <taxon>Actinomycetota</taxon>
        <taxon>Actinomycetes</taxon>
        <taxon>Streptosporangiales</taxon>
        <taxon>Nocardiopsidaceae</taxon>
        <taxon>Nocardiopsis</taxon>
    </lineage>
</organism>
<dbReference type="SMART" id="SM00822">
    <property type="entry name" value="PKS_KR"/>
    <property type="match status" value="1"/>
</dbReference>